<dbReference type="EMBL" id="CADCTV010001069">
    <property type="protein sequence ID" value="CAA9376856.1"/>
    <property type="molecule type" value="Genomic_DNA"/>
</dbReference>
<feature type="non-terminal residue" evidence="2">
    <location>
        <position position="66"/>
    </location>
</feature>
<evidence type="ECO:0000256" key="1">
    <source>
        <dbReference type="SAM" id="MobiDB-lite"/>
    </source>
</evidence>
<feature type="region of interest" description="Disordered" evidence="1">
    <location>
        <begin position="1"/>
        <end position="66"/>
    </location>
</feature>
<proteinExistence type="predicted"/>
<evidence type="ECO:0000313" key="2">
    <source>
        <dbReference type="EMBL" id="CAA9376856.1"/>
    </source>
</evidence>
<feature type="compositionally biased region" description="Basic residues" evidence="1">
    <location>
        <begin position="11"/>
        <end position="31"/>
    </location>
</feature>
<organism evidence="2">
    <name type="scientific">uncultured Gemmatimonadota bacterium</name>
    <dbReference type="NCBI Taxonomy" id="203437"/>
    <lineage>
        <taxon>Bacteria</taxon>
        <taxon>Pseudomonadati</taxon>
        <taxon>Gemmatimonadota</taxon>
        <taxon>environmental samples</taxon>
    </lineage>
</organism>
<gene>
    <name evidence="2" type="ORF">AVDCRST_MAG89-5069</name>
</gene>
<reference evidence="2" key="1">
    <citation type="submission" date="2020-02" db="EMBL/GenBank/DDBJ databases">
        <authorList>
            <person name="Meier V. D."/>
        </authorList>
    </citation>
    <scope>NUCLEOTIDE SEQUENCE</scope>
    <source>
        <strain evidence="2">AVDCRST_MAG89</strain>
    </source>
</reference>
<name>A0A6J4N788_9BACT</name>
<accession>A0A6J4N788</accession>
<sequence>WRGVPTTISRSARRKSTSRRRKRKRPRRSWPARRAAVWKTSSATRLTTRAPRGPGERPSRPTRTTR</sequence>
<dbReference type="AlphaFoldDB" id="A0A6J4N788"/>
<feature type="non-terminal residue" evidence="2">
    <location>
        <position position="1"/>
    </location>
</feature>
<protein>
    <submittedName>
        <fullName evidence="2">Uncharacterized protein</fullName>
    </submittedName>
</protein>